<reference evidence="3" key="2">
    <citation type="submission" date="2010-04" db="EMBL/GenBank/DDBJ databases">
        <authorList>
            <person name="Buell R."/>
            <person name="Hamilton J."/>
            <person name="Hostetler J."/>
        </authorList>
    </citation>
    <scope>NUCLEOTIDE SEQUENCE [LARGE SCALE GENOMIC DNA]</scope>
    <source>
        <strain evidence="3">DAOM:BR144</strain>
    </source>
</reference>
<dbReference type="Proteomes" id="UP000019132">
    <property type="component" value="Unassembled WGS sequence"/>
</dbReference>
<feature type="compositionally biased region" description="Basic and acidic residues" evidence="1">
    <location>
        <begin position="518"/>
        <end position="530"/>
    </location>
</feature>
<organism evidence="2 3">
    <name type="scientific">Globisporangium ultimum (strain ATCC 200006 / CBS 805.95 / DAOM BR144)</name>
    <name type="common">Pythium ultimum</name>
    <dbReference type="NCBI Taxonomy" id="431595"/>
    <lineage>
        <taxon>Eukaryota</taxon>
        <taxon>Sar</taxon>
        <taxon>Stramenopiles</taxon>
        <taxon>Oomycota</taxon>
        <taxon>Peronosporomycetes</taxon>
        <taxon>Pythiales</taxon>
        <taxon>Pythiaceae</taxon>
        <taxon>Globisporangium</taxon>
    </lineage>
</organism>
<evidence type="ECO:0008006" key="4">
    <source>
        <dbReference type="Google" id="ProtNLM"/>
    </source>
</evidence>
<dbReference type="EnsemblProtists" id="PYU1_T009669">
    <property type="protein sequence ID" value="PYU1_T009669"/>
    <property type="gene ID" value="PYU1_G009651"/>
</dbReference>
<dbReference type="AlphaFoldDB" id="K3WXH1"/>
<keyword evidence="3" id="KW-1185">Reference proteome</keyword>
<dbReference type="PANTHER" id="PTHR13510">
    <property type="entry name" value="FYVE-FINGER-CONTAINING RAB5 EFFECTOR PROTEIN RABENOSYN-5-RELATED"/>
    <property type="match status" value="1"/>
</dbReference>
<name>K3WXH1_GLOUD</name>
<dbReference type="HOGENOM" id="CLU_015303_5_1_1"/>
<feature type="region of interest" description="Disordered" evidence="1">
    <location>
        <begin position="517"/>
        <end position="548"/>
    </location>
</feature>
<dbReference type="eggNOG" id="ENOG502SKBN">
    <property type="taxonomic scope" value="Eukaryota"/>
</dbReference>
<proteinExistence type="predicted"/>
<reference evidence="3" key="1">
    <citation type="journal article" date="2010" name="Genome Biol.">
        <title>Genome sequence of the necrotrophic plant pathogen Pythium ultimum reveals original pathogenicity mechanisms and effector repertoire.</title>
        <authorList>
            <person name="Levesque C.A."/>
            <person name="Brouwer H."/>
            <person name="Cano L."/>
            <person name="Hamilton J.P."/>
            <person name="Holt C."/>
            <person name="Huitema E."/>
            <person name="Raffaele S."/>
            <person name="Robideau G.P."/>
            <person name="Thines M."/>
            <person name="Win J."/>
            <person name="Zerillo M.M."/>
            <person name="Beakes G.W."/>
            <person name="Boore J.L."/>
            <person name="Busam D."/>
            <person name="Dumas B."/>
            <person name="Ferriera S."/>
            <person name="Fuerstenberg S.I."/>
            <person name="Gachon C.M."/>
            <person name="Gaulin E."/>
            <person name="Govers F."/>
            <person name="Grenville-Briggs L."/>
            <person name="Horner N."/>
            <person name="Hostetler J."/>
            <person name="Jiang R.H."/>
            <person name="Johnson J."/>
            <person name="Krajaejun T."/>
            <person name="Lin H."/>
            <person name="Meijer H.J."/>
            <person name="Moore B."/>
            <person name="Morris P."/>
            <person name="Phuntmart V."/>
            <person name="Puiu D."/>
            <person name="Shetty J."/>
            <person name="Stajich J.E."/>
            <person name="Tripathy S."/>
            <person name="Wawra S."/>
            <person name="van West P."/>
            <person name="Whitty B.R."/>
            <person name="Coutinho P.M."/>
            <person name="Henrissat B."/>
            <person name="Martin F."/>
            <person name="Thomas P.D."/>
            <person name="Tyler B.M."/>
            <person name="De Vries R.P."/>
            <person name="Kamoun S."/>
            <person name="Yandell M."/>
            <person name="Tisserat N."/>
            <person name="Buell C.R."/>
        </authorList>
    </citation>
    <scope>NUCLEOTIDE SEQUENCE</scope>
    <source>
        <strain evidence="3">DAOM:BR144</strain>
    </source>
</reference>
<dbReference type="EMBL" id="GL376615">
    <property type="status" value="NOT_ANNOTATED_CDS"/>
    <property type="molecule type" value="Genomic_DNA"/>
</dbReference>
<dbReference type="Gene3D" id="3.30.530.20">
    <property type="match status" value="1"/>
</dbReference>
<dbReference type="InterPro" id="IPR023393">
    <property type="entry name" value="START-like_dom_sf"/>
</dbReference>
<dbReference type="InterPro" id="IPR052727">
    <property type="entry name" value="Rab4/Rab5_effector"/>
</dbReference>
<feature type="region of interest" description="Disordered" evidence="1">
    <location>
        <begin position="612"/>
        <end position="631"/>
    </location>
</feature>
<dbReference type="InParanoid" id="K3WXH1"/>
<evidence type="ECO:0000313" key="2">
    <source>
        <dbReference type="EnsemblProtists" id="PYU1_T009669"/>
    </source>
</evidence>
<dbReference type="InterPro" id="IPR011011">
    <property type="entry name" value="Znf_FYVE_PHD"/>
</dbReference>
<feature type="compositionally biased region" description="Polar residues" evidence="1">
    <location>
        <begin position="537"/>
        <end position="548"/>
    </location>
</feature>
<accession>K3WXH1</accession>
<evidence type="ECO:0000256" key="1">
    <source>
        <dbReference type="SAM" id="MobiDB-lite"/>
    </source>
</evidence>
<evidence type="ECO:0000313" key="3">
    <source>
        <dbReference type="Proteomes" id="UP000019132"/>
    </source>
</evidence>
<dbReference type="VEuPathDB" id="FungiDB:PYU1_G009651"/>
<reference evidence="2" key="3">
    <citation type="submission" date="2015-02" db="UniProtKB">
        <authorList>
            <consortium name="EnsemblProtists"/>
        </authorList>
    </citation>
    <scope>IDENTIFICATION</scope>
    <source>
        <strain evidence="2">DAOM BR144</strain>
    </source>
</reference>
<dbReference type="PANTHER" id="PTHR13510:SF44">
    <property type="entry name" value="RABENOSYN-5"/>
    <property type="match status" value="1"/>
</dbReference>
<sequence length="695" mass="74590">MKFPLRKTVFPKVALTREQCTEFEQLAQCVLDEALDKYEGYQNLPRRQLPSSQWKAIKSRENVTVYQERCTRAAGSSSLPSSTTAKSAASALTSQANGLPVSAQVEVSASSSSSASASYSGTTSATATAGVSDASERLLPKLVGLGTVAGTIEDMVYGMASPIAGHAMIKSAYTKDEVIDTEVLYEFQGPTPEHPLRFVGLKWLVKGHTNGLGALVRPRDFVYLENSGVLTTTGGSRIGYVLMHSVDLPECRELEEFSIVRGKFSLFFLFRQLAKGTVDVFMKSFVDLSGNLGDTIAIKTSIKSLISFPRSVICAQNKKIAWTIFKKRHHLLDAQGTNGNKVASISNGRSVNSSLCTVCAKSFSKLSTISACQICDVLLCSTCRDERKLTILASTSSLSSRAMPPPSRRSAKEVVQEVVILCRSCIARYSHANAAEVAREEILNGLYGSIPQVPVALPAYPVSAASPPASSSSAPPSGNVSVIKAELIPISEEIIMVSAPTMKAVKLVDVGTSLVTHESPEAGDNRHSDDQEGGTVKTMSTRGPRTISVDTVTSSDMSAEDLSDLVDLLASDPTANGSTRAPSRTKTLEVEVGDNENGDEGVIELAREDGEWTHSSHDSEFALPPPPPPVSSQAGYNERELYQRITELNQAAENVYQFTKRTTATVLLNSSTPTSLLPPPLSLPLSRVTLEEELD</sequence>
<protein>
    <recommendedName>
        <fullName evidence="4">FYVE-type domain-containing protein</fullName>
    </recommendedName>
</protein>
<dbReference type="SUPFAM" id="SSF57903">
    <property type="entry name" value="FYVE/PHD zinc finger"/>
    <property type="match status" value="1"/>
</dbReference>